<dbReference type="InterPro" id="IPR006045">
    <property type="entry name" value="Cupin_1"/>
</dbReference>
<evidence type="ECO:0000256" key="11">
    <source>
        <dbReference type="PIRSR" id="PIRSR601929-1"/>
    </source>
</evidence>
<dbReference type="InterPro" id="IPR001929">
    <property type="entry name" value="Germin"/>
</dbReference>
<keyword evidence="6 14" id="KW-0732">Signal</keyword>
<dbReference type="SMART" id="SM00835">
    <property type="entry name" value="Cupin_1"/>
    <property type="match status" value="1"/>
</dbReference>
<evidence type="ECO:0000256" key="5">
    <source>
        <dbReference type="ARBA" id="ARBA00022723"/>
    </source>
</evidence>
<dbReference type="SUPFAM" id="SSF51182">
    <property type="entry name" value="RmlC-like cupins"/>
    <property type="match status" value="1"/>
</dbReference>
<evidence type="ECO:0000313" key="16">
    <source>
        <dbReference type="EMBL" id="AYD69107.1"/>
    </source>
</evidence>
<evidence type="ECO:0000256" key="6">
    <source>
        <dbReference type="ARBA" id="ARBA00022729"/>
    </source>
</evidence>
<name>A0A386JCL1_HUMLU</name>
<feature type="binding site" evidence="12">
    <location>
        <position position="105"/>
    </location>
    <ligand>
        <name>Mn(2+)</name>
        <dbReference type="ChEBI" id="CHEBI:29035"/>
    </ligand>
</feature>
<keyword evidence="8" id="KW-0675">Receptor</keyword>
<evidence type="ECO:0000256" key="2">
    <source>
        <dbReference type="ARBA" id="ARBA00007456"/>
    </source>
</evidence>
<evidence type="ECO:0000256" key="4">
    <source>
        <dbReference type="ARBA" id="ARBA00022525"/>
    </source>
</evidence>
<feature type="binding site" evidence="11">
    <location>
        <position position="107"/>
    </location>
    <ligand>
        <name>oxalate</name>
        <dbReference type="ChEBI" id="CHEBI:30623"/>
    </ligand>
</feature>
<feature type="disulfide bond" evidence="13">
    <location>
        <begin position="28"/>
        <end position="43"/>
    </location>
</feature>
<dbReference type="GO" id="GO:0030145">
    <property type="term" value="F:manganese ion binding"/>
    <property type="evidence" value="ECO:0007669"/>
    <property type="project" value="UniProtKB-UniRule"/>
</dbReference>
<dbReference type="InterPro" id="IPR011051">
    <property type="entry name" value="RmlC_Cupin_sf"/>
</dbReference>
<keyword evidence="7 13" id="KW-1015">Disulfide bond</keyword>
<evidence type="ECO:0000256" key="13">
    <source>
        <dbReference type="PIRSR" id="PIRSR601929-3"/>
    </source>
</evidence>
<evidence type="ECO:0000256" key="8">
    <source>
        <dbReference type="ARBA" id="ARBA00023170"/>
    </source>
</evidence>
<dbReference type="PANTHER" id="PTHR31238">
    <property type="entry name" value="GERMIN-LIKE PROTEIN SUBFAMILY 3 MEMBER 3"/>
    <property type="match status" value="1"/>
</dbReference>
<dbReference type="PROSITE" id="PS00725">
    <property type="entry name" value="GERMIN"/>
    <property type="match status" value="1"/>
</dbReference>
<dbReference type="EMBL" id="MG736290">
    <property type="protein sequence ID" value="AYD69107.1"/>
    <property type="molecule type" value="mRNA"/>
</dbReference>
<comment type="subcellular location">
    <subcellularLocation>
        <location evidence="1 14">Secreted</location>
        <location evidence="1 14">Extracellular space</location>
        <location evidence="1 14">Apoplast</location>
    </subcellularLocation>
</comment>
<keyword evidence="4 14" id="KW-0964">Secreted</keyword>
<feature type="binding site" evidence="12">
    <location>
        <position position="107"/>
    </location>
    <ligand>
        <name>Mn(2+)</name>
        <dbReference type="ChEBI" id="CHEBI:29035"/>
    </ligand>
</feature>
<gene>
    <name evidence="16" type="primary">GER3</name>
</gene>
<dbReference type="InterPro" id="IPR014710">
    <property type="entry name" value="RmlC-like_jellyroll"/>
</dbReference>
<evidence type="ECO:0000256" key="3">
    <source>
        <dbReference type="ARBA" id="ARBA00022523"/>
    </source>
</evidence>
<reference evidence="16" key="1">
    <citation type="submission" date="2017-12" db="EMBL/GenBank/DDBJ databases">
        <title>Induced defense responses in hop (Humulus lupulus L.) during verticillium (Verticillium nonalfalfae) infection.</title>
        <authorList>
            <person name="Svara A."/>
            <person name="Jakse J."/>
            <person name="Radisek S."/>
            <person name="Stajner N."/>
        </authorList>
    </citation>
    <scope>NUCLEOTIDE SEQUENCE</scope>
</reference>
<evidence type="ECO:0000256" key="1">
    <source>
        <dbReference type="ARBA" id="ARBA00004271"/>
    </source>
</evidence>
<dbReference type="Pfam" id="PF00190">
    <property type="entry name" value="Cupin_1"/>
    <property type="match status" value="1"/>
</dbReference>
<evidence type="ECO:0000256" key="14">
    <source>
        <dbReference type="RuleBase" id="RU366015"/>
    </source>
</evidence>
<dbReference type="Gene3D" id="2.60.120.10">
    <property type="entry name" value="Jelly Rolls"/>
    <property type="match status" value="1"/>
</dbReference>
<feature type="binding site" evidence="12">
    <location>
        <position position="112"/>
    </location>
    <ligand>
        <name>Mn(2+)</name>
        <dbReference type="ChEBI" id="CHEBI:29035"/>
    </ligand>
</feature>
<evidence type="ECO:0000256" key="10">
    <source>
        <dbReference type="ARBA" id="ARBA00023211"/>
    </source>
</evidence>
<dbReference type="FunFam" id="2.60.120.10:FF:000047">
    <property type="entry name" value="Auxin-binding protein ABP19a"/>
    <property type="match status" value="1"/>
</dbReference>
<accession>A0A386JCL1</accession>
<keyword evidence="10 11" id="KW-0464">Manganese</keyword>
<organism evidence="16">
    <name type="scientific">Humulus lupulus</name>
    <name type="common">European hop</name>
    <dbReference type="NCBI Taxonomy" id="3486"/>
    <lineage>
        <taxon>Eukaryota</taxon>
        <taxon>Viridiplantae</taxon>
        <taxon>Streptophyta</taxon>
        <taxon>Embryophyta</taxon>
        <taxon>Tracheophyta</taxon>
        <taxon>Spermatophyta</taxon>
        <taxon>Magnoliopsida</taxon>
        <taxon>eudicotyledons</taxon>
        <taxon>Gunneridae</taxon>
        <taxon>Pentapetalae</taxon>
        <taxon>rosids</taxon>
        <taxon>fabids</taxon>
        <taxon>Rosales</taxon>
        <taxon>Cannabaceae</taxon>
        <taxon>Humulus</taxon>
    </lineage>
</organism>
<keyword evidence="9" id="KW-0325">Glycoprotein</keyword>
<feature type="domain" description="Cupin type-1" evidence="15">
    <location>
        <begin position="57"/>
        <end position="204"/>
    </location>
</feature>
<dbReference type="InterPro" id="IPR019780">
    <property type="entry name" value="Germin_Mn-BS"/>
</dbReference>
<evidence type="ECO:0000259" key="15">
    <source>
        <dbReference type="SMART" id="SM00835"/>
    </source>
</evidence>
<evidence type="ECO:0000256" key="7">
    <source>
        <dbReference type="ARBA" id="ARBA00023157"/>
    </source>
</evidence>
<protein>
    <recommendedName>
        <fullName evidence="14">Germin-like protein</fullName>
    </recommendedName>
</protein>
<evidence type="ECO:0000256" key="9">
    <source>
        <dbReference type="ARBA" id="ARBA00023180"/>
    </source>
</evidence>
<feature type="chain" id="PRO_5019620988" description="Germin-like protein" evidence="14">
    <location>
        <begin position="23"/>
        <end position="214"/>
    </location>
</feature>
<feature type="binding site" evidence="11">
    <location>
        <position position="112"/>
    </location>
    <ligand>
        <name>oxalate</name>
        <dbReference type="ChEBI" id="CHEBI:30623"/>
    </ligand>
</feature>
<comment type="similarity">
    <text evidence="2 14">Belongs to the germin family.</text>
</comment>
<sequence>MKTSNTILIFFTLSLLFSSSFGAVQDFCVADLSGPQGPAGYSCKNANKVTVDDFVYHGLAAKGNTTNIIKAAVTTAFDSQFPGVNGLGISLARADLAPGGVIPFHTHPGGTEILILLEGTLCAGFVSSSANQVFFKTLNKGDVMVFPQGLLHFQLNSGKGEALFFVGFNSPNPGLQLLDFALFKNNLPTELVAAATFLDVAQIKKLKGVLGGTG</sequence>
<dbReference type="GO" id="GO:0048046">
    <property type="term" value="C:apoplast"/>
    <property type="evidence" value="ECO:0007669"/>
    <property type="project" value="UniProtKB-SubCell"/>
</dbReference>
<dbReference type="PRINTS" id="PR00325">
    <property type="entry name" value="GERMIN"/>
</dbReference>
<keyword evidence="5 11" id="KW-0479">Metal-binding</keyword>
<dbReference type="CDD" id="cd02241">
    <property type="entry name" value="cupin_OxOx"/>
    <property type="match status" value="1"/>
</dbReference>
<proteinExistence type="evidence at transcript level"/>
<feature type="signal peptide" evidence="14">
    <location>
        <begin position="1"/>
        <end position="22"/>
    </location>
</feature>
<dbReference type="AlphaFoldDB" id="A0A386JCL1"/>
<evidence type="ECO:0000256" key="12">
    <source>
        <dbReference type="PIRSR" id="PIRSR601929-2"/>
    </source>
</evidence>
<keyword evidence="3 14" id="KW-0052">Apoplast</keyword>
<feature type="binding site" evidence="12">
    <location>
        <position position="152"/>
    </location>
    <ligand>
        <name>Mn(2+)</name>
        <dbReference type="ChEBI" id="CHEBI:29035"/>
    </ligand>
</feature>